<dbReference type="EMBL" id="CP002207">
    <property type="protein sequence ID" value="ADP34277.1"/>
    <property type="molecule type" value="Genomic_DNA"/>
</dbReference>
<organism evidence="1 2">
    <name type="scientific">Bacillus atrophaeus (strain 1942)</name>
    <dbReference type="NCBI Taxonomy" id="720555"/>
    <lineage>
        <taxon>Bacteria</taxon>
        <taxon>Bacillati</taxon>
        <taxon>Bacillota</taxon>
        <taxon>Bacilli</taxon>
        <taxon>Bacillales</taxon>
        <taxon>Bacillaceae</taxon>
        <taxon>Bacillus</taxon>
    </lineage>
</organism>
<proteinExistence type="predicted"/>
<protein>
    <submittedName>
        <fullName evidence="1">Uncharacterized protein</fullName>
    </submittedName>
</protein>
<evidence type="ECO:0000313" key="1">
    <source>
        <dbReference type="EMBL" id="ADP34277.1"/>
    </source>
</evidence>
<gene>
    <name evidence="1" type="ordered locus">BATR1942_16790</name>
</gene>
<sequence>MKPLSFLGVRGFPLCLGVTRNVKEGKSRDHLPPHDVLDAKSGASHYATAYQKSLQS</sequence>
<dbReference type="Proteomes" id="UP000006867">
    <property type="component" value="Chromosome"/>
</dbReference>
<name>A0ABM5M278_BACA1</name>
<keyword evidence="2" id="KW-1185">Reference proteome</keyword>
<reference evidence="1 2" key="1">
    <citation type="journal article" date="2011" name="Front. Microbiol.">
        <title>Genomic signatures of strain selection and enhancement in Bacillus atrophaeus var. globigii, a historical biowarfare simulant.</title>
        <authorList>
            <person name="Gibbons H.S."/>
            <person name="Broomall S.M."/>
            <person name="McNew L.A."/>
            <person name="Daligault H."/>
            <person name="Chapman C."/>
            <person name="Bruce D."/>
            <person name="Karavis M."/>
            <person name="Krepps M."/>
            <person name="McGregor P.A."/>
            <person name="Hong C."/>
            <person name="Park K.H."/>
            <person name="Akmal A."/>
            <person name="Feldman A."/>
            <person name="Lin J.S."/>
            <person name="Chang W.E."/>
            <person name="Higgs B.W."/>
            <person name="Demirev P."/>
            <person name="Lindquist J."/>
            <person name="Liem A."/>
            <person name="Fochler E."/>
            <person name="Read T.D."/>
            <person name="Tapia R."/>
            <person name="Johnson S."/>
            <person name="Bishop-Lilly K.A."/>
            <person name="Detter C."/>
            <person name="Han C."/>
            <person name="Sozhamannan S."/>
            <person name="Rosenzweig C.N."/>
            <person name="Skowronski E.W."/>
        </authorList>
    </citation>
    <scope>NUCLEOTIDE SEQUENCE [LARGE SCALE GENOMIC DNA]</scope>
    <source>
        <strain evidence="1 2">1942</strain>
    </source>
</reference>
<evidence type="ECO:0000313" key="2">
    <source>
        <dbReference type="Proteomes" id="UP000006867"/>
    </source>
</evidence>
<accession>A0ABM5M278</accession>